<dbReference type="GO" id="GO:0006412">
    <property type="term" value="P:translation"/>
    <property type="evidence" value="ECO:0007669"/>
    <property type="project" value="UniProtKB-UniRule"/>
</dbReference>
<proteinExistence type="inferred from homology"/>
<organism evidence="8 9">
    <name type="scientific">Rugosibacter aromaticivorans</name>
    <dbReference type="NCBI Taxonomy" id="1565605"/>
    <lineage>
        <taxon>Bacteria</taxon>
        <taxon>Pseudomonadati</taxon>
        <taxon>Pseudomonadota</taxon>
        <taxon>Betaproteobacteria</taxon>
        <taxon>Nitrosomonadales</taxon>
        <taxon>Sterolibacteriaceae</taxon>
        <taxon>Rugosibacter</taxon>
    </lineage>
</organism>
<dbReference type="STRING" id="1565605.PG1C_13340"/>
<keyword evidence="2 5" id="KW-0689">Ribosomal protein</keyword>
<evidence type="ECO:0000256" key="1">
    <source>
        <dbReference type="ARBA" id="ARBA00006640"/>
    </source>
</evidence>
<evidence type="ECO:0000256" key="3">
    <source>
        <dbReference type="ARBA" id="ARBA00023274"/>
    </source>
</evidence>
<dbReference type="Gene3D" id="1.20.5.1150">
    <property type="entry name" value="Ribosomal protein S8"/>
    <property type="match status" value="1"/>
</dbReference>
<feature type="compositionally biased region" description="Basic residues" evidence="7">
    <location>
        <begin position="49"/>
        <end position="60"/>
    </location>
</feature>
<protein>
    <recommendedName>
        <fullName evidence="4 5">Small ribosomal subunit protein bS21</fullName>
    </recommendedName>
</protein>
<dbReference type="InterPro" id="IPR038380">
    <property type="entry name" value="Ribosomal_bS21_sf"/>
</dbReference>
<comment type="similarity">
    <text evidence="1 5 6">Belongs to the bacterial ribosomal protein bS21 family.</text>
</comment>
<dbReference type="AlphaFoldDB" id="A0A0C5JPC9"/>
<sequence>MPGIRVKENEPFEVAVRRFKRTIEKVGLLTELRARTFYEKPTSERKRKAAAAVKRHKKRISSQLLPPKLY</sequence>
<feature type="region of interest" description="Disordered" evidence="7">
    <location>
        <begin position="49"/>
        <end position="70"/>
    </location>
</feature>
<keyword evidence="3 5" id="KW-0687">Ribonucleoprotein</keyword>
<dbReference type="GO" id="GO:1990904">
    <property type="term" value="C:ribonucleoprotein complex"/>
    <property type="evidence" value="ECO:0007669"/>
    <property type="project" value="UniProtKB-KW"/>
</dbReference>
<dbReference type="PRINTS" id="PR00976">
    <property type="entry name" value="RIBOSOMALS21"/>
</dbReference>
<evidence type="ECO:0000313" key="8">
    <source>
        <dbReference type="EMBL" id="AJP49151.1"/>
    </source>
</evidence>
<dbReference type="PANTHER" id="PTHR21109:SF22">
    <property type="entry name" value="SMALL RIBOSOMAL SUBUNIT PROTEIN BS21"/>
    <property type="match status" value="1"/>
</dbReference>
<dbReference type="GO" id="GO:0005840">
    <property type="term" value="C:ribosome"/>
    <property type="evidence" value="ECO:0007669"/>
    <property type="project" value="UniProtKB-KW"/>
</dbReference>
<accession>A0A0C5JPC9</accession>
<evidence type="ECO:0000256" key="5">
    <source>
        <dbReference type="HAMAP-Rule" id="MF_00358"/>
    </source>
</evidence>
<keyword evidence="9" id="KW-1185">Reference proteome</keyword>
<evidence type="ECO:0000313" key="9">
    <source>
        <dbReference type="Proteomes" id="UP000061603"/>
    </source>
</evidence>
<evidence type="ECO:0000256" key="2">
    <source>
        <dbReference type="ARBA" id="ARBA00022980"/>
    </source>
</evidence>
<dbReference type="HAMAP" id="MF_00358">
    <property type="entry name" value="Ribosomal_bS21"/>
    <property type="match status" value="1"/>
</dbReference>
<evidence type="ECO:0000256" key="6">
    <source>
        <dbReference type="RuleBase" id="RU000667"/>
    </source>
</evidence>
<dbReference type="PATRIC" id="fig|1565605.3.peg.2825"/>
<evidence type="ECO:0000256" key="7">
    <source>
        <dbReference type="SAM" id="MobiDB-lite"/>
    </source>
</evidence>
<dbReference type="NCBIfam" id="TIGR00030">
    <property type="entry name" value="S21p"/>
    <property type="match status" value="1"/>
</dbReference>
<name>A0A0C5JPC9_9PROT</name>
<dbReference type="RefSeq" id="WP_202635255.1">
    <property type="nucleotide sequence ID" value="NZ_CP010554.1"/>
</dbReference>
<dbReference type="EMBL" id="CP010554">
    <property type="protein sequence ID" value="AJP49151.1"/>
    <property type="molecule type" value="Genomic_DNA"/>
</dbReference>
<dbReference type="HOGENOM" id="CLU_159258_1_1_4"/>
<dbReference type="GO" id="GO:0003735">
    <property type="term" value="F:structural constituent of ribosome"/>
    <property type="evidence" value="ECO:0007669"/>
    <property type="project" value="InterPro"/>
</dbReference>
<reference evidence="8 9" key="1">
    <citation type="journal article" date="2015" name="Genome Announc.">
        <title>Complete Genome Sequence of a Novel Bacterium within the Family Rhodocyclaceae That Degrades Polycyclic Aromatic Hydrocarbons.</title>
        <authorList>
            <person name="Singleton D.R."/>
            <person name="Dickey A.N."/>
            <person name="Scholl E.H."/>
            <person name="Wright F.A."/>
            <person name="Aitken M.D."/>
        </authorList>
    </citation>
    <scope>NUCLEOTIDE SEQUENCE [LARGE SCALE GENOMIC DNA]</scope>
    <source>
        <strain evidence="9">PG1-Ca6</strain>
    </source>
</reference>
<dbReference type="Pfam" id="PF01165">
    <property type="entry name" value="Ribosomal_S21"/>
    <property type="match status" value="1"/>
</dbReference>
<dbReference type="Proteomes" id="UP000061603">
    <property type="component" value="Chromosome"/>
</dbReference>
<dbReference type="KEGG" id="rbu:PG1C_13340"/>
<gene>
    <name evidence="5" type="primary">rpsU</name>
    <name evidence="8" type="ORF">PG1C_13340</name>
</gene>
<evidence type="ECO:0000256" key="4">
    <source>
        <dbReference type="ARBA" id="ARBA00035135"/>
    </source>
</evidence>
<dbReference type="InterPro" id="IPR001911">
    <property type="entry name" value="Ribosomal_bS21"/>
</dbReference>
<dbReference type="PANTHER" id="PTHR21109">
    <property type="entry name" value="MITOCHONDRIAL 28S RIBOSOMAL PROTEIN S21"/>
    <property type="match status" value="1"/>
</dbReference>